<dbReference type="RefSeq" id="WP_140594067.1">
    <property type="nucleotide sequence ID" value="NZ_VFWZ01000004.1"/>
</dbReference>
<dbReference type="Proteomes" id="UP000315540">
    <property type="component" value="Unassembled WGS sequence"/>
</dbReference>
<proteinExistence type="predicted"/>
<name>A0A504JE39_9FLAO</name>
<accession>A0A504JE39</accession>
<organism evidence="1 2">
    <name type="scientific">Aquimarina algicola</name>
    <dbReference type="NCBI Taxonomy" id="2589995"/>
    <lineage>
        <taxon>Bacteria</taxon>
        <taxon>Pseudomonadati</taxon>
        <taxon>Bacteroidota</taxon>
        <taxon>Flavobacteriia</taxon>
        <taxon>Flavobacteriales</taxon>
        <taxon>Flavobacteriaceae</taxon>
        <taxon>Aquimarina</taxon>
    </lineage>
</organism>
<dbReference type="EMBL" id="VFWZ01000004">
    <property type="protein sequence ID" value="TPN85129.1"/>
    <property type="molecule type" value="Genomic_DNA"/>
</dbReference>
<evidence type="ECO:0000313" key="1">
    <source>
        <dbReference type="EMBL" id="TPN85129.1"/>
    </source>
</evidence>
<keyword evidence="2" id="KW-1185">Reference proteome</keyword>
<sequence>MHFELSQQLQGFLQSHLLWDDFNFGLQQFDFKSINNISYDTIHSIHVGDNEVLGKRVEHFFEYCIENSDIYTLLAKNLQVFKEKITIGELDFIIKDLNKDTIIHVELIFKFYVYDHTISNELERWIGPNRKDSLLQKIEKLKTKQLPLLYKEETFPILEHLNIDPKYIDQKVCYMANLFVHLSLQNSSIPIVNTNCIIGFWIHKHEFHREAYSSFVFCIPEKKYWLVNPNQCTTWFSFEDIEEKIQSFLSKKRSPMVWIKRNEDQYERFFIVWW</sequence>
<evidence type="ECO:0000313" key="2">
    <source>
        <dbReference type="Proteomes" id="UP000315540"/>
    </source>
</evidence>
<gene>
    <name evidence="1" type="ORF">FHK87_13945</name>
</gene>
<dbReference type="AlphaFoldDB" id="A0A504JE39"/>
<dbReference type="Pfam" id="PF08907">
    <property type="entry name" value="DUF1853"/>
    <property type="match status" value="1"/>
</dbReference>
<dbReference type="OrthoDB" id="1466769at2"/>
<dbReference type="InterPro" id="IPR015003">
    <property type="entry name" value="DUF1853"/>
</dbReference>
<protein>
    <submittedName>
        <fullName evidence="1">DUF1853 family protein</fullName>
    </submittedName>
</protein>
<reference evidence="1 2" key="1">
    <citation type="submission" date="2019-06" db="EMBL/GenBank/DDBJ databases">
        <authorList>
            <person name="Meng X."/>
        </authorList>
    </citation>
    <scope>NUCLEOTIDE SEQUENCE [LARGE SCALE GENOMIC DNA]</scope>
    <source>
        <strain evidence="1 2">M625</strain>
    </source>
</reference>
<comment type="caution">
    <text evidence="1">The sequence shown here is derived from an EMBL/GenBank/DDBJ whole genome shotgun (WGS) entry which is preliminary data.</text>
</comment>